<name>A0A7G9GNG4_9FIRM</name>
<dbReference type="PRINTS" id="PR00260">
    <property type="entry name" value="CHEMTRNSDUCR"/>
</dbReference>
<dbReference type="PROSITE" id="PS50111">
    <property type="entry name" value="CHEMOTAXIS_TRANSDUC_2"/>
    <property type="match status" value="1"/>
</dbReference>
<comment type="similarity">
    <text evidence="2">Belongs to the methyl-accepting chemotaxis (MCP) protein family.</text>
</comment>
<dbReference type="PROSITE" id="PS50885">
    <property type="entry name" value="HAMP"/>
    <property type="match status" value="1"/>
</dbReference>
<dbReference type="GO" id="GO:0004888">
    <property type="term" value="F:transmembrane signaling receptor activity"/>
    <property type="evidence" value="ECO:0007669"/>
    <property type="project" value="InterPro"/>
</dbReference>
<sequence>MNKLKNMKITKKLLISFIVIVILYLATVFTALYGVRKITGNFDEFYNKSYQIVKESMDFRLNQYIVARDMLLIVNEKNTETTAEELKEAKTSMAIVDQAMENLMKLNGENDMMSELKQLHGELVIPREKVMTLLENEKYDDAMKVYQNDYSPKAVEARSFLRDLETETKKAADAYYLSSNQSASVMLISLVVLSIVTLLLTSALWFIIARSITKPIQTLKKAAKDLSNGNLHTKLEYHSQDELGSLADSMRETITTLSVYVNEIEKTMLMIGKGKLNYQAGVEFKGDFITLSESLNQISSLLSKSMLQIANSAEQVSGGAQQISNGAQMLSQGASEQAGSIEELATSINEISENVKNNADDTVAASELADVVENEIVASSQQMDRVTEAIEEIKQNSMDITGIVKDIEDIAFQTNLLSLNAAVEAARAGDAGRGFSVVASEIRKLATKTTEASKTTAELIKKSTTSVEEGSTLISSAEQSMKHVVEGAREVANKIERISQSNIQQANFIIQIRQSIGMISDIVQGNSATSEESAAASEELAAQAQLLRELVNKFELRDEEGLNV</sequence>
<dbReference type="GO" id="GO:0006935">
    <property type="term" value="P:chemotaxis"/>
    <property type="evidence" value="ECO:0007669"/>
    <property type="project" value="UniProtKB-KW"/>
</dbReference>
<dbReference type="SMART" id="SM00283">
    <property type="entry name" value="MA"/>
    <property type="match status" value="1"/>
</dbReference>
<evidence type="ECO:0000256" key="1">
    <source>
        <dbReference type="ARBA" id="ARBA00022500"/>
    </source>
</evidence>
<keyword evidence="4" id="KW-1133">Transmembrane helix</keyword>
<feature type="domain" description="HAMP" evidence="6">
    <location>
        <begin position="210"/>
        <end position="262"/>
    </location>
</feature>
<proteinExistence type="inferred from homology"/>
<dbReference type="KEGG" id="ehn:H9Q80_19270"/>
<keyword evidence="8" id="KW-1185">Reference proteome</keyword>
<accession>A0A7G9GNG4</accession>
<feature type="transmembrane region" description="Helical" evidence="4">
    <location>
        <begin position="12"/>
        <end position="35"/>
    </location>
</feature>
<dbReference type="GO" id="GO:0005886">
    <property type="term" value="C:plasma membrane"/>
    <property type="evidence" value="ECO:0007669"/>
    <property type="project" value="TreeGrafter"/>
</dbReference>
<dbReference type="Gene3D" id="1.10.287.950">
    <property type="entry name" value="Methyl-accepting chemotaxis protein"/>
    <property type="match status" value="1"/>
</dbReference>
<dbReference type="InterPro" id="IPR051310">
    <property type="entry name" value="MCP_chemotaxis"/>
</dbReference>
<dbReference type="AlphaFoldDB" id="A0A7G9GNG4"/>
<evidence type="ECO:0000313" key="7">
    <source>
        <dbReference type="EMBL" id="QNM12346.1"/>
    </source>
</evidence>
<dbReference type="RefSeq" id="WP_117453060.1">
    <property type="nucleotide sequence ID" value="NZ_CP060636.1"/>
</dbReference>
<dbReference type="GO" id="GO:0007165">
    <property type="term" value="P:signal transduction"/>
    <property type="evidence" value="ECO:0007669"/>
    <property type="project" value="UniProtKB-KW"/>
</dbReference>
<gene>
    <name evidence="7" type="ORF">H9Q80_19270</name>
</gene>
<dbReference type="Proteomes" id="UP000515856">
    <property type="component" value="Chromosome"/>
</dbReference>
<dbReference type="PANTHER" id="PTHR43531">
    <property type="entry name" value="PROTEIN ICFG"/>
    <property type="match status" value="1"/>
</dbReference>
<keyword evidence="4" id="KW-0472">Membrane</keyword>
<organism evidence="7 8">
    <name type="scientific">[Eubacterium] hominis</name>
    <dbReference type="NCBI Taxonomy" id="2764325"/>
    <lineage>
        <taxon>Bacteria</taxon>
        <taxon>Bacillati</taxon>
        <taxon>Bacillota</taxon>
        <taxon>Erysipelotrichia</taxon>
        <taxon>Erysipelotrichales</taxon>
        <taxon>Erysipelotrichaceae</taxon>
        <taxon>Amedibacillus</taxon>
    </lineage>
</organism>
<evidence type="ECO:0000313" key="8">
    <source>
        <dbReference type="Proteomes" id="UP000515856"/>
    </source>
</evidence>
<keyword evidence="1" id="KW-0145">Chemotaxis</keyword>
<dbReference type="InterPro" id="IPR004090">
    <property type="entry name" value="Chemotax_Me-accpt_rcpt"/>
</dbReference>
<protein>
    <submittedName>
        <fullName evidence="7">Methyl-accepting chemotaxis protein</fullName>
    </submittedName>
</protein>
<evidence type="ECO:0000256" key="3">
    <source>
        <dbReference type="PROSITE-ProRule" id="PRU00284"/>
    </source>
</evidence>
<feature type="domain" description="Methyl-accepting transducer" evidence="5">
    <location>
        <begin position="312"/>
        <end position="541"/>
    </location>
</feature>
<dbReference type="InterPro" id="IPR003660">
    <property type="entry name" value="HAMP_dom"/>
</dbReference>
<dbReference type="InterPro" id="IPR024478">
    <property type="entry name" value="HlyB_4HB_MCP"/>
</dbReference>
<evidence type="ECO:0000256" key="4">
    <source>
        <dbReference type="SAM" id="Phobius"/>
    </source>
</evidence>
<dbReference type="Pfam" id="PF00015">
    <property type="entry name" value="MCPsignal"/>
    <property type="match status" value="1"/>
</dbReference>
<evidence type="ECO:0000259" key="6">
    <source>
        <dbReference type="PROSITE" id="PS50885"/>
    </source>
</evidence>
<reference evidence="7 8" key="1">
    <citation type="submission" date="2020-08" db="EMBL/GenBank/DDBJ databases">
        <authorList>
            <person name="Liu C."/>
            <person name="Sun Q."/>
        </authorList>
    </citation>
    <scope>NUCLEOTIDE SEQUENCE [LARGE SCALE GENOMIC DNA]</scope>
    <source>
        <strain evidence="7 8">NSJ-61</strain>
    </source>
</reference>
<feature type="transmembrane region" description="Helical" evidence="4">
    <location>
        <begin position="185"/>
        <end position="208"/>
    </location>
</feature>
<keyword evidence="4" id="KW-0812">Transmembrane</keyword>
<dbReference type="Gene3D" id="6.10.340.10">
    <property type="match status" value="1"/>
</dbReference>
<dbReference type="EMBL" id="CP060636">
    <property type="protein sequence ID" value="QNM12346.1"/>
    <property type="molecule type" value="Genomic_DNA"/>
</dbReference>
<evidence type="ECO:0000256" key="2">
    <source>
        <dbReference type="ARBA" id="ARBA00029447"/>
    </source>
</evidence>
<dbReference type="InterPro" id="IPR004089">
    <property type="entry name" value="MCPsignal_dom"/>
</dbReference>
<dbReference type="SMART" id="SM00304">
    <property type="entry name" value="HAMP"/>
    <property type="match status" value="2"/>
</dbReference>
<dbReference type="Pfam" id="PF00672">
    <property type="entry name" value="HAMP"/>
    <property type="match status" value="1"/>
</dbReference>
<dbReference type="CDD" id="cd06225">
    <property type="entry name" value="HAMP"/>
    <property type="match status" value="1"/>
</dbReference>
<dbReference type="PANTHER" id="PTHR43531:SF11">
    <property type="entry name" value="METHYL-ACCEPTING CHEMOTAXIS PROTEIN 3"/>
    <property type="match status" value="1"/>
</dbReference>
<dbReference type="Pfam" id="PF12729">
    <property type="entry name" value="4HB_MCP_1"/>
    <property type="match status" value="1"/>
</dbReference>
<dbReference type="SUPFAM" id="SSF58104">
    <property type="entry name" value="Methyl-accepting chemotaxis protein (MCP) signaling domain"/>
    <property type="match status" value="1"/>
</dbReference>
<evidence type="ECO:0000259" key="5">
    <source>
        <dbReference type="PROSITE" id="PS50111"/>
    </source>
</evidence>
<keyword evidence="3" id="KW-0807">Transducer</keyword>